<protein>
    <submittedName>
        <fullName evidence="2">Lysophospholipase L1-like esterase</fullName>
    </submittedName>
</protein>
<feature type="domain" description="SGNH hydrolase-type esterase" evidence="1">
    <location>
        <begin position="27"/>
        <end position="201"/>
    </location>
</feature>
<dbReference type="Pfam" id="PF13472">
    <property type="entry name" value="Lipase_GDSL_2"/>
    <property type="match status" value="1"/>
</dbReference>
<dbReference type="Gene3D" id="3.40.50.1110">
    <property type="entry name" value="SGNH hydrolase"/>
    <property type="match status" value="1"/>
</dbReference>
<dbReference type="Proteomes" id="UP001519273">
    <property type="component" value="Unassembled WGS sequence"/>
</dbReference>
<dbReference type="EMBL" id="JAGGKP010000004">
    <property type="protein sequence ID" value="MBP1937192.1"/>
    <property type="molecule type" value="Genomic_DNA"/>
</dbReference>
<dbReference type="PANTHER" id="PTHR14209">
    <property type="entry name" value="ISOAMYL ACETATE-HYDROLYZING ESTERASE 1"/>
    <property type="match status" value="1"/>
</dbReference>
<dbReference type="SUPFAM" id="SSF52266">
    <property type="entry name" value="SGNH hydrolase"/>
    <property type="match status" value="1"/>
</dbReference>
<evidence type="ECO:0000259" key="1">
    <source>
        <dbReference type="Pfam" id="PF13472"/>
    </source>
</evidence>
<name>A0ABS4H4L5_9BACL</name>
<organism evidence="2 3">
    <name type="scientific">Paenibacillus sediminis</name>
    <dbReference type="NCBI Taxonomy" id="664909"/>
    <lineage>
        <taxon>Bacteria</taxon>
        <taxon>Bacillati</taxon>
        <taxon>Bacillota</taxon>
        <taxon>Bacilli</taxon>
        <taxon>Bacillales</taxon>
        <taxon>Paenibacillaceae</taxon>
        <taxon>Paenibacillus</taxon>
    </lineage>
</organism>
<comment type="caution">
    <text evidence="2">The sequence shown here is derived from an EMBL/GenBank/DDBJ whole genome shotgun (WGS) entry which is preliminary data.</text>
</comment>
<keyword evidence="3" id="KW-1185">Reference proteome</keyword>
<sequence>MVKSRLRIIKENYPYFLQQLFTLGDENEANVTVINKGIFNDNSDSLLSRLNKDVIEESPDYAIVAIGGNDCNFKWDEVAENPDKEHQPIVPIERYLDNIKTMISLIKKSNITPIVITLPPLDPVRYYQSIAKTYGNSVSHWISTLGGIEHWHGLYNRSLNKIVDELEVIKIDVRTAIKQAGDLFDLISEDGIHLTSEGYKALSTEVYKYLSNFTDMKKPQQI</sequence>
<evidence type="ECO:0000313" key="3">
    <source>
        <dbReference type="Proteomes" id="UP001519273"/>
    </source>
</evidence>
<gene>
    <name evidence="2" type="ORF">J2Z20_002085</name>
</gene>
<reference evidence="2 3" key="1">
    <citation type="submission" date="2021-03" db="EMBL/GenBank/DDBJ databases">
        <title>Genomic Encyclopedia of Type Strains, Phase IV (KMG-IV): sequencing the most valuable type-strain genomes for metagenomic binning, comparative biology and taxonomic classification.</title>
        <authorList>
            <person name="Goeker M."/>
        </authorList>
    </citation>
    <scope>NUCLEOTIDE SEQUENCE [LARGE SCALE GENOMIC DNA]</scope>
    <source>
        <strain evidence="2 3">DSM 23491</strain>
    </source>
</reference>
<dbReference type="InterPro" id="IPR045136">
    <property type="entry name" value="Iah1-like"/>
</dbReference>
<dbReference type="PANTHER" id="PTHR14209:SF19">
    <property type="entry name" value="ISOAMYL ACETATE-HYDROLYZING ESTERASE 1 HOMOLOG"/>
    <property type="match status" value="1"/>
</dbReference>
<proteinExistence type="predicted"/>
<evidence type="ECO:0000313" key="2">
    <source>
        <dbReference type="EMBL" id="MBP1937192.1"/>
    </source>
</evidence>
<dbReference type="InterPro" id="IPR036514">
    <property type="entry name" value="SGNH_hydro_sf"/>
</dbReference>
<dbReference type="InterPro" id="IPR013830">
    <property type="entry name" value="SGNH_hydro"/>
</dbReference>
<accession>A0ABS4H4L5</accession>